<feature type="transmembrane region" description="Helical" evidence="2">
    <location>
        <begin position="132"/>
        <end position="149"/>
    </location>
</feature>
<dbReference type="PANTHER" id="PTHR36408">
    <property type="entry name" value="TRANSMEMBRANE PROTEIN"/>
    <property type="match status" value="1"/>
</dbReference>
<keyword evidence="3" id="KW-1185">Reference proteome</keyword>
<dbReference type="GO" id="GO:0009941">
    <property type="term" value="C:chloroplast envelope"/>
    <property type="evidence" value="ECO:0007669"/>
    <property type="project" value="TreeGrafter"/>
</dbReference>
<sequence length="303" mass="34898">MLLPSQNLFRCSSRLKFCSFTNSLPRSNNHFSPSISSSSLQSLNQFHFHAHKLLTTHNNSTSRHRIYCHCGIGVYESEDAARSGDFNLESVLLLSESIFLFSSAVFLVVFVLNFVGSSSKKGIWMLMCDRGLVWGFPLLVATVVLNSWIRRLQWRRICWGKTSGGLKVNLLDRFEKLEEDLRSLMIVIRGLSRKLEKLGIRYRVTRKTLKDPIAETAALAQRNSEDAQTLAVQEDILEKELLEMQKVLLAMQEQQQKQLELIVAMGEKRKLMESKQTRDQERTRIDRQNSANEELKELEAYEI</sequence>
<evidence type="ECO:0000313" key="4">
    <source>
        <dbReference type="RefSeq" id="XP_008453811.2"/>
    </source>
</evidence>
<dbReference type="Proteomes" id="UP001652600">
    <property type="component" value="Chromosome 7"/>
</dbReference>
<name>A0A1S3BXY7_CUCME</name>
<organism evidence="3 4">
    <name type="scientific">Cucumis melo</name>
    <name type="common">Muskmelon</name>
    <dbReference type="NCBI Taxonomy" id="3656"/>
    <lineage>
        <taxon>Eukaryota</taxon>
        <taxon>Viridiplantae</taxon>
        <taxon>Streptophyta</taxon>
        <taxon>Embryophyta</taxon>
        <taxon>Tracheophyta</taxon>
        <taxon>Spermatophyta</taxon>
        <taxon>Magnoliopsida</taxon>
        <taxon>eudicotyledons</taxon>
        <taxon>Gunneridae</taxon>
        <taxon>Pentapetalae</taxon>
        <taxon>rosids</taxon>
        <taxon>fabids</taxon>
        <taxon>Cucurbitales</taxon>
        <taxon>Cucurbitaceae</taxon>
        <taxon>Benincaseae</taxon>
        <taxon>Cucumis</taxon>
    </lineage>
</organism>
<evidence type="ECO:0000256" key="1">
    <source>
        <dbReference type="SAM" id="MobiDB-lite"/>
    </source>
</evidence>
<gene>
    <name evidence="4" type="primary">LOC103494426</name>
</gene>
<reference evidence="4" key="1">
    <citation type="submission" date="2025-08" db="UniProtKB">
        <authorList>
            <consortium name="RefSeq"/>
        </authorList>
    </citation>
    <scope>IDENTIFICATION</scope>
    <source>
        <tissue evidence="4">Stem</tissue>
    </source>
</reference>
<accession>A0A1S3BXY7</accession>
<evidence type="ECO:0000313" key="3">
    <source>
        <dbReference type="Proteomes" id="UP001652600"/>
    </source>
</evidence>
<dbReference type="AlphaFoldDB" id="A0A1S3BXY7"/>
<feature type="transmembrane region" description="Helical" evidence="2">
    <location>
        <begin position="91"/>
        <end position="112"/>
    </location>
</feature>
<protein>
    <submittedName>
        <fullName evidence="4">Uncharacterized protein LOC103494426</fullName>
    </submittedName>
</protein>
<proteinExistence type="predicted"/>
<keyword evidence="2" id="KW-1133">Transmembrane helix</keyword>
<dbReference type="eggNOG" id="ENOG502RY81">
    <property type="taxonomic scope" value="Eukaryota"/>
</dbReference>
<dbReference type="PANTHER" id="PTHR36408:SF1">
    <property type="entry name" value="TRANSMEMBRANE PROTEIN"/>
    <property type="match status" value="1"/>
</dbReference>
<dbReference type="Gramene" id="MELO3C017601.2.1">
    <property type="protein sequence ID" value="MELO3C017601.2.1"/>
    <property type="gene ID" value="MELO3C017601.2"/>
</dbReference>
<dbReference type="RefSeq" id="XP_008453811.2">
    <property type="nucleotide sequence ID" value="XM_008455589.3"/>
</dbReference>
<evidence type="ECO:0000256" key="2">
    <source>
        <dbReference type="SAM" id="Phobius"/>
    </source>
</evidence>
<feature type="region of interest" description="Disordered" evidence="1">
    <location>
        <begin position="272"/>
        <end position="291"/>
    </location>
</feature>
<keyword evidence="2" id="KW-0472">Membrane</keyword>
<dbReference type="KEGG" id="cmo:103494426"/>
<dbReference type="InParanoid" id="A0A1S3BXY7"/>
<keyword evidence="2" id="KW-0812">Transmembrane</keyword>
<dbReference type="GeneID" id="103494426"/>